<keyword evidence="3" id="KW-1185">Reference proteome</keyword>
<name>A0A4Y2MEV9_ARAVE</name>
<gene>
    <name evidence="2" type="ORF">AVEN_241667_1</name>
</gene>
<sequence>MARLVGILPTTVQKCEPRATRGLPSYTPWEWHDWSEFPRPQSKSANLEQLEVSQATCRGNGTTGRNPPTTFQMYEPRATRGLPSYTPWEWPDWAEFPRTQSKSTNLEQLDVCQATRRGNGTTGRNSQTAVQKYEPRATRGLPSHTPWEWHEWSEFPRPQSKSTNLERLEVCQATRRGNKALDVVLVICLWFQNYESRLKVVLVLVHSGMLMQLN</sequence>
<dbReference type="EMBL" id="BGPR01007272">
    <property type="protein sequence ID" value="GBN25665.1"/>
    <property type="molecule type" value="Genomic_DNA"/>
</dbReference>
<dbReference type="AlphaFoldDB" id="A0A4Y2MEV9"/>
<comment type="caution">
    <text evidence="2">The sequence shown here is derived from an EMBL/GenBank/DDBJ whole genome shotgun (WGS) entry which is preliminary data.</text>
</comment>
<protein>
    <submittedName>
        <fullName evidence="2">Uncharacterized protein</fullName>
    </submittedName>
</protein>
<feature type="compositionally biased region" description="Polar residues" evidence="1">
    <location>
        <begin position="116"/>
        <end position="130"/>
    </location>
</feature>
<dbReference type="Proteomes" id="UP000499080">
    <property type="component" value="Unassembled WGS sequence"/>
</dbReference>
<reference evidence="2 3" key="1">
    <citation type="journal article" date="2019" name="Sci. Rep.">
        <title>Orb-weaving spider Araneus ventricosus genome elucidates the spidroin gene catalogue.</title>
        <authorList>
            <person name="Kono N."/>
            <person name="Nakamura H."/>
            <person name="Ohtoshi R."/>
            <person name="Moran D.A.P."/>
            <person name="Shinohara A."/>
            <person name="Yoshida Y."/>
            <person name="Fujiwara M."/>
            <person name="Mori M."/>
            <person name="Tomita M."/>
            <person name="Arakawa K."/>
        </authorList>
    </citation>
    <scope>NUCLEOTIDE SEQUENCE [LARGE SCALE GENOMIC DNA]</scope>
</reference>
<evidence type="ECO:0000256" key="1">
    <source>
        <dbReference type="SAM" id="MobiDB-lite"/>
    </source>
</evidence>
<organism evidence="2 3">
    <name type="scientific">Araneus ventricosus</name>
    <name type="common">Orbweaver spider</name>
    <name type="synonym">Epeira ventricosa</name>
    <dbReference type="NCBI Taxonomy" id="182803"/>
    <lineage>
        <taxon>Eukaryota</taxon>
        <taxon>Metazoa</taxon>
        <taxon>Ecdysozoa</taxon>
        <taxon>Arthropoda</taxon>
        <taxon>Chelicerata</taxon>
        <taxon>Arachnida</taxon>
        <taxon>Araneae</taxon>
        <taxon>Araneomorphae</taxon>
        <taxon>Entelegynae</taxon>
        <taxon>Araneoidea</taxon>
        <taxon>Araneidae</taxon>
        <taxon>Araneus</taxon>
    </lineage>
</organism>
<accession>A0A4Y2MEV9</accession>
<evidence type="ECO:0000313" key="3">
    <source>
        <dbReference type="Proteomes" id="UP000499080"/>
    </source>
</evidence>
<evidence type="ECO:0000313" key="2">
    <source>
        <dbReference type="EMBL" id="GBN25665.1"/>
    </source>
</evidence>
<proteinExistence type="predicted"/>
<feature type="region of interest" description="Disordered" evidence="1">
    <location>
        <begin position="116"/>
        <end position="140"/>
    </location>
</feature>